<evidence type="ECO:0000313" key="2">
    <source>
        <dbReference type="WBParaSite" id="RSKR_0000077800.1"/>
    </source>
</evidence>
<organism evidence="1 2">
    <name type="scientific">Rhabditophanes sp. KR3021</name>
    <dbReference type="NCBI Taxonomy" id="114890"/>
    <lineage>
        <taxon>Eukaryota</taxon>
        <taxon>Metazoa</taxon>
        <taxon>Ecdysozoa</taxon>
        <taxon>Nematoda</taxon>
        <taxon>Chromadorea</taxon>
        <taxon>Rhabditida</taxon>
        <taxon>Tylenchina</taxon>
        <taxon>Panagrolaimomorpha</taxon>
        <taxon>Strongyloidoidea</taxon>
        <taxon>Alloionematidae</taxon>
        <taxon>Rhabditophanes</taxon>
    </lineage>
</organism>
<protein>
    <submittedName>
        <fullName evidence="2">HMG box domain-containing protein</fullName>
    </submittedName>
</protein>
<accession>A0AC35TII3</accession>
<evidence type="ECO:0000313" key="1">
    <source>
        <dbReference type="Proteomes" id="UP000095286"/>
    </source>
</evidence>
<name>A0AC35TII3_9BILA</name>
<reference evidence="2" key="1">
    <citation type="submission" date="2016-11" db="UniProtKB">
        <authorList>
            <consortium name="WormBaseParasite"/>
        </authorList>
    </citation>
    <scope>IDENTIFICATION</scope>
    <source>
        <strain evidence="2">KR3021</strain>
    </source>
</reference>
<dbReference type="Proteomes" id="UP000095286">
    <property type="component" value="Unplaced"/>
</dbReference>
<dbReference type="WBParaSite" id="RSKR_0000077800.1">
    <property type="protein sequence ID" value="RSKR_0000077800.1"/>
    <property type="gene ID" value="RSKR_0000077800"/>
</dbReference>
<sequence>MNIFNNIFAQAASAPVPGSSGLTTSSSSIFPCSGNNSMAPTSFNSTENIQQTIPWNLLIPYLNRHQSDPITNSNFTTFASLLAPTASFDQDVTVNSSDDGRLNSSNVIITTTTPSPAPPPSTINSYVVLRPNQEKNNNGQGDKELLIRSSLMDKNNLPRHQQSHQHRNVVIRTPTLASTSQHPNSNLEDDHSKKSDSGNNRFKSSTSEKGNPIRRPMNAFMIFSKVHRPLVHETFPNRDNRTVSKILGEWWYSLDNNEKKKYQSIASQLKEAHFKAHPNWKWCNKERKETLFSDVKFTFEADAIETLKKTSCFYLNSDMAKAIGSKDVKQQSKIHHPITDQTTVFKQFESLRQLSNGIIYDSANGIFSAPPALNQTPFTFSPSYGNYNTSSASALASSPNPLSLSANWLPLPPSNFTPQSPLFASAYNSPNTTGTPLNLMPTPAQRGLTKNGSRYFNSLHLNNISNQMSPKKEVSSPGSSSTSGCNPSMSHLNIDTPNSTLHQPTPSYLPSSMGATALGMLHELSTPGMTSNSDNLSVNNKFFFGNTFPSNSCNNINTTNNMSINMSNNMTGTNTVASTPLCSPCTPATPHEAAILYAYGDRSVGKKILDIRRNLVLQLLETRGLFPSSEAVTLYQQQHPEYFNTKQSLILKIREVRQKVMAKNGKKETPLSPEVYWNSQKSTHNTSSHFFCTENSSTMNA</sequence>
<proteinExistence type="predicted"/>